<protein>
    <submittedName>
        <fullName evidence="2">Uncharacterized protein</fullName>
    </submittedName>
</protein>
<reference evidence="2" key="1">
    <citation type="journal article" date="2020" name="Nature">
        <title>Giant virus diversity and host interactions through global metagenomics.</title>
        <authorList>
            <person name="Schulz F."/>
            <person name="Roux S."/>
            <person name="Paez-Espino D."/>
            <person name="Jungbluth S."/>
            <person name="Walsh D.A."/>
            <person name="Denef V.J."/>
            <person name="McMahon K.D."/>
            <person name="Konstantinidis K.T."/>
            <person name="Eloe-Fadrosh E.A."/>
            <person name="Kyrpides N.C."/>
            <person name="Woyke T."/>
        </authorList>
    </citation>
    <scope>NUCLEOTIDE SEQUENCE</scope>
    <source>
        <strain evidence="2">GVMAG-S-1016704-142</strain>
    </source>
</reference>
<dbReference type="EMBL" id="MN740565">
    <property type="protein sequence ID" value="QHU33985.1"/>
    <property type="molecule type" value="Genomic_DNA"/>
</dbReference>
<feature type="coiled-coil region" evidence="1">
    <location>
        <begin position="6"/>
        <end position="33"/>
    </location>
</feature>
<dbReference type="AlphaFoldDB" id="A0A6C0LVD2"/>
<evidence type="ECO:0000256" key="1">
    <source>
        <dbReference type="SAM" id="Coils"/>
    </source>
</evidence>
<name>A0A6C0LVD2_9ZZZZ</name>
<organism evidence="2">
    <name type="scientific">viral metagenome</name>
    <dbReference type="NCBI Taxonomy" id="1070528"/>
    <lineage>
        <taxon>unclassified sequences</taxon>
        <taxon>metagenomes</taxon>
        <taxon>organismal metagenomes</taxon>
    </lineage>
</organism>
<evidence type="ECO:0000313" key="2">
    <source>
        <dbReference type="EMBL" id="QHU33985.1"/>
    </source>
</evidence>
<sequence>MSDISYIELEKRYIELENRVKLLEDKIIQMHIKQLPPTEAIEVNDCYSSILKKIEIGKIYNKQVTELKRKRNNSFENMTMDAYITLTKSHVTSLTDIFTTKGFSPKKIRSVISRGLSPMDTRLVKYENYYNEGIAIDDIEILMKVLRRQGRPESEYEPFNIESIYTKLSNYGSVISNIETNLEIALQGSLIYLSCPDGGNYSFYYLSEITSGIRYWKLDCHLERLTTDITGYLLNYLIGCFREMYMDVFSDNIYRVDYHTKCQLTECDMEQLIKNIRVLNNPKLTNTLIKNIVKNNSTHTPTDVDKFNIRSNNTPSNTKLNHTTSDIASRLFDSISPTYRDIINI</sequence>
<proteinExistence type="predicted"/>
<accession>A0A6C0LVD2</accession>
<keyword evidence="1" id="KW-0175">Coiled coil</keyword>